<protein>
    <submittedName>
        <fullName evidence="8">Choline dehydrogenase</fullName>
        <ecNumber evidence="8">1.1.99.1</ecNumber>
    </submittedName>
</protein>
<organism evidence="8 9">
    <name type="scientific">Salipiger mucosus DSM 16094</name>
    <dbReference type="NCBI Taxonomy" id="1123237"/>
    <lineage>
        <taxon>Bacteria</taxon>
        <taxon>Pseudomonadati</taxon>
        <taxon>Pseudomonadota</taxon>
        <taxon>Alphaproteobacteria</taxon>
        <taxon>Rhodobacterales</taxon>
        <taxon>Roseobacteraceae</taxon>
        <taxon>Salipiger</taxon>
    </lineage>
</organism>
<dbReference type="GO" id="GO:0008812">
    <property type="term" value="F:choline dehydrogenase activity"/>
    <property type="evidence" value="ECO:0007669"/>
    <property type="project" value="UniProtKB-EC"/>
</dbReference>
<evidence type="ECO:0000256" key="4">
    <source>
        <dbReference type="ARBA" id="ARBA00022827"/>
    </source>
</evidence>
<evidence type="ECO:0000313" key="8">
    <source>
        <dbReference type="EMBL" id="EPX80375.1"/>
    </source>
</evidence>
<evidence type="ECO:0000256" key="1">
    <source>
        <dbReference type="ARBA" id="ARBA00001974"/>
    </source>
</evidence>
<dbReference type="Pfam" id="PF00732">
    <property type="entry name" value="GMC_oxred_N"/>
    <property type="match status" value="1"/>
</dbReference>
<comment type="similarity">
    <text evidence="2">Belongs to the GMC oxidoreductase family.</text>
</comment>
<dbReference type="InterPro" id="IPR012132">
    <property type="entry name" value="GMC_OxRdtase"/>
</dbReference>
<keyword evidence="8" id="KW-0560">Oxidoreductase</keyword>
<feature type="domain" description="Glucose-methanol-choline oxidoreductase C-terminal" evidence="7">
    <location>
        <begin position="381"/>
        <end position="504"/>
    </location>
</feature>
<evidence type="ECO:0000313" key="9">
    <source>
        <dbReference type="Proteomes" id="UP000015347"/>
    </source>
</evidence>
<sequence>MTPTATYDFVIVGAGATGCVVAGHLARRFPEASVLLVEAGRARPGLVNTVPRLGAFAPFRRGTNWRHTATLCGREAALFQGRMPGGSSEINGMVVSLGAPEDYRPWQEAAGDDWAPETCLATMRGLQCRDGAHDAANGKMQTRQLRAPSVLTRAFLDAAAEAGQPVVADLNTRGGPRFGLVDANIRGVRRHSARAAFLSPWPHNLTLWRGAEAQHFTTDAQGRAQITLRRRRARQTVLTEAELILAAGAIGTAALLLRSGLGPADVLREAGIEVAQDMPEVGRNLQNHPSFTLRVPTRGDSLKDLLRPAEGLRALALQAAGRPGPLSEPLFEAAGYFAIPDTAQAAGGQLIMAPVLFPDGPRPGLPRRHGMTLAIQQGCPESRGRLVPRAGGGLSIDTGALDDPRDVEAMGAALAQVQEILSRPALAPHLDGRDCLARIDALRLRQEIGTAYHMAGTARMGRDASAPCTPRLRLRAPGRVRIADASAMPAIPNAALHFPSMMMAARAAAFIAEDHDTPVRPRAA</sequence>
<dbReference type="SUPFAM" id="SSF54373">
    <property type="entry name" value="FAD-linked reductases, C-terminal domain"/>
    <property type="match status" value="1"/>
</dbReference>
<dbReference type="EMBL" id="APVH01000032">
    <property type="protein sequence ID" value="EPX80375.1"/>
    <property type="molecule type" value="Genomic_DNA"/>
</dbReference>
<dbReference type="Gene3D" id="3.50.50.60">
    <property type="entry name" value="FAD/NAD(P)-binding domain"/>
    <property type="match status" value="1"/>
</dbReference>
<evidence type="ECO:0000256" key="5">
    <source>
        <dbReference type="PIRSR" id="PIRSR000137-2"/>
    </source>
</evidence>
<dbReference type="PANTHER" id="PTHR11552">
    <property type="entry name" value="GLUCOSE-METHANOL-CHOLINE GMC OXIDOREDUCTASE"/>
    <property type="match status" value="1"/>
</dbReference>
<keyword evidence="4 5" id="KW-0274">FAD</keyword>
<dbReference type="PIRSF" id="PIRSF000137">
    <property type="entry name" value="Alcohol_oxidase"/>
    <property type="match status" value="1"/>
</dbReference>
<dbReference type="InterPro" id="IPR000172">
    <property type="entry name" value="GMC_OxRdtase_N"/>
</dbReference>
<evidence type="ECO:0000259" key="7">
    <source>
        <dbReference type="Pfam" id="PF05199"/>
    </source>
</evidence>
<dbReference type="Proteomes" id="UP000015347">
    <property type="component" value="Unassembled WGS sequence"/>
</dbReference>
<evidence type="ECO:0000256" key="3">
    <source>
        <dbReference type="ARBA" id="ARBA00022630"/>
    </source>
</evidence>
<name>S9RQN6_9RHOB</name>
<keyword evidence="3" id="KW-0285">Flavoprotein</keyword>
<keyword evidence="9" id="KW-1185">Reference proteome</keyword>
<dbReference type="Pfam" id="PF05199">
    <property type="entry name" value="GMC_oxred_C"/>
    <property type="match status" value="1"/>
</dbReference>
<comment type="cofactor">
    <cofactor evidence="1 5">
        <name>FAD</name>
        <dbReference type="ChEBI" id="CHEBI:57692"/>
    </cofactor>
</comment>
<comment type="caution">
    <text evidence="8">The sequence shown here is derived from an EMBL/GenBank/DDBJ whole genome shotgun (WGS) entry which is preliminary data.</text>
</comment>
<dbReference type="InterPro" id="IPR007867">
    <property type="entry name" value="GMC_OxRtase_C"/>
</dbReference>
<feature type="domain" description="Glucose-methanol-choline oxidoreductase N-terminal" evidence="6">
    <location>
        <begin position="7"/>
        <end position="289"/>
    </location>
</feature>
<dbReference type="GO" id="GO:0050660">
    <property type="term" value="F:flavin adenine dinucleotide binding"/>
    <property type="evidence" value="ECO:0007669"/>
    <property type="project" value="InterPro"/>
</dbReference>
<dbReference type="InterPro" id="IPR036188">
    <property type="entry name" value="FAD/NAD-bd_sf"/>
</dbReference>
<reference evidence="9" key="1">
    <citation type="journal article" date="2014" name="Stand. Genomic Sci.">
        <title>Genome sequence of the exopolysaccharide-producing Salipiger mucosus type strain (DSM 16094(T)), a moderately halophilic member of the Roseobacter clade.</title>
        <authorList>
            <person name="Riedel T."/>
            <person name="Spring S."/>
            <person name="Fiebig A."/>
            <person name="Petersen J."/>
            <person name="Kyrpides N.C."/>
            <person name="Goker M."/>
            <person name="Klenk H.P."/>
        </authorList>
    </citation>
    <scope>NUCLEOTIDE SEQUENCE [LARGE SCALE GENOMIC DNA]</scope>
    <source>
        <strain evidence="9">DSM 16094</strain>
    </source>
</reference>
<dbReference type="RefSeq" id="WP_020038793.1">
    <property type="nucleotide sequence ID" value="NZ_KE557277.1"/>
</dbReference>
<dbReference type="STRING" id="1123237.Salmuc_03691"/>
<dbReference type="AlphaFoldDB" id="S9RQN6"/>
<evidence type="ECO:0000256" key="2">
    <source>
        <dbReference type="ARBA" id="ARBA00010790"/>
    </source>
</evidence>
<dbReference type="SUPFAM" id="SSF51905">
    <property type="entry name" value="FAD/NAD(P)-binding domain"/>
    <property type="match status" value="1"/>
</dbReference>
<gene>
    <name evidence="8" type="ORF">Salmuc_03691</name>
</gene>
<evidence type="ECO:0000259" key="6">
    <source>
        <dbReference type="Pfam" id="PF00732"/>
    </source>
</evidence>
<dbReference type="PANTHER" id="PTHR11552:SF147">
    <property type="entry name" value="CHOLINE DEHYDROGENASE, MITOCHONDRIAL"/>
    <property type="match status" value="1"/>
</dbReference>
<proteinExistence type="inferred from homology"/>
<accession>S9RQN6</accession>
<feature type="binding site" evidence="5">
    <location>
        <begin position="91"/>
        <end position="94"/>
    </location>
    <ligand>
        <name>FAD</name>
        <dbReference type="ChEBI" id="CHEBI:57692"/>
    </ligand>
</feature>
<dbReference type="OrthoDB" id="9785276at2"/>
<dbReference type="EC" id="1.1.99.1" evidence="8"/>
<dbReference type="HOGENOM" id="CLU_002865_7_1_5"/>
<dbReference type="Gene3D" id="3.30.410.40">
    <property type="match status" value="1"/>
</dbReference>
<dbReference type="eggNOG" id="COG2303">
    <property type="taxonomic scope" value="Bacteria"/>
</dbReference>